<comment type="caution">
    <text evidence="2">The sequence shown here is derived from an EMBL/GenBank/DDBJ whole genome shotgun (WGS) entry which is preliminary data.</text>
</comment>
<keyword evidence="3" id="KW-1185">Reference proteome</keyword>
<evidence type="ECO:0000313" key="2">
    <source>
        <dbReference type="EMBL" id="MCT2399251.1"/>
    </source>
</evidence>
<accession>A0ABT2I364</accession>
<gene>
    <name evidence="2" type="ORF">NZK81_06810</name>
</gene>
<sequence length="141" mass="15222">MKRALLLAALVAVPAAAETAPLTLQTGQWYRIFSPDVERAIGRSVRVDAASVGPGGLGRQFRQVGVLLRKEGTYPKGTAIYARRSVNCQGGLKLTYEWSAVTPAGVAIGGQTYATPRVEKIHWDSQDGKVLRFVCQGILPR</sequence>
<proteinExistence type="predicted"/>
<name>A0ABT2I364_9SPHN</name>
<feature type="chain" id="PRO_5045287894" description="DUF2147 domain-containing protein" evidence="1">
    <location>
        <begin position="18"/>
        <end position="141"/>
    </location>
</feature>
<evidence type="ECO:0000313" key="3">
    <source>
        <dbReference type="Proteomes" id="UP001165583"/>
    </source>
</evidence>
<evidence type="ECO:0000256" key="1">
    <source>
        <dbReference type="SAM" id="SignalP"/>
    </source>
</evidence>
<keyword evidence="1" id="KW-0732">Signal</keyword>
<dbReference type="Proteomes" id="UP001165583">
    <property type="component" value="Unassembled WGS sequence"/>
</dbReference>
<organism evidence="2 3">
    <name type="scientific">Novosphingobium mangrovi</name>
    <name type="common">ex Huang et al. 2023</name>
    <dbReference type="NCBI Taxonomy" id="2976432"/>
    <lineage>
        <taxon>Bacteria</taxon>
        <taxon>Pseudomonadati</taxon>
        <taxon>Pseudomonadota</taxon>
        <taxon>Alphaproteobacteria</taxon>
        <taxon>Sphingomonadales</taxon>
        <taxon>Sphingomonadaceae</taxon>
        <taxon>Novosphingobium</taxon>
    </lineage>
</organism>
<feature type="signal peptide" evidence="1">
    <location>
        <begin position="1"/>
        <end position="17"/>
    </location>
</feature>
<protein>
    <recommendedName>
        <fullName evidence="4">DUF2147 domain-containing protein</fullName>
    </recommendedName>
</protein>
<evidence type="ECO:0008006" key="4">
    <source>
        <dbReference type="Google" id="ProtNLM"/>
    </source>
</evidence>
<dbReference type="EMBL" id="JANZXA010000003">
    <property type="protein sequence ID" value="MCT2399251.1"/>
    <property type="molecule type" value="Genomic_DNA"/>
</dbReference>
<reference evidence="2" key="1">
    <citation type="submission" date="2022-09" db="EMBL/GenBank/DDBJ databases">
        <title>Novosphingobium sp. Nov., a polycyclic aromatic hydrocarbon-degrading bacterium isolated form mangrove sediments in HongKong.</title>
        <authorList>
            <person name="Hu Z."/>
        </authorList>
    </citation>
    <scope>NUCLEOTIDE SEQUENCE</scope>
    <source>
        <strain evidence="2">HK4-1</strain>
    </source>
</reference>
<dbReference type="RefSeq" id="WP_260045191.1">
    <property type="nucleotide sequence ID" value="NZ_JANZXA010000003.1"/>
</dbReference>